<evidence type="ECO:0000313" key="10">
    <source>
        <dbReference type="Proteomes" id="UP000190897"/>
    </source>
</evidence>
<feature type="transmembrane region" description="Helical" evidence="6">
    <location>
        <begin position="21"/>
        <end position="41"/>
    </location>
</feature>
<feature type="domain" description="ABC3 transporter permease C-terminal" evidence="7">
    <location>
        <begin position="675"/>
        <end position="784"/>
    </location>
</feature>
<feature type="transmembrane region" description="Helical" evidence="6">
    <location>
        <begin position="424"/>
        <end position="448"/>
    </location>
</feature>
<sequence length="795" mass="88417">MFQNYFKIAWRNLVRSKTYSFLILCGLATGMTCAVMLGLYVHDELSFDGYHAQADDIYRLNLNVKWADNEYNMGHSSAPFGPTMKQDYAEVKDMLRVKPRDLTFRMGEKAAYVKQIVFSDPSLFRFFEYTFIEGNGENALKSQNSVVLTEKLALILFGKTSGLIGKVVIVKDSIPMTISAVMQNAPANHHLKFDAVLPYENKQVNDTNQRKWDNFNSWTYLLLDHQANVSHFEAKMPAFYKKYIAKVIGDETGTKVSFKIALQPLKDIHLKSSHLLGEENGSSMAYVYTFATIAIFILLIAIVNYVNLATARSLSRAKEIGVRKAVGSQKSQLVKQFLTESMLMSFLALILSVVLIISLLPVFNTVSGKSLTFSVSDIKMIGILVGFAVATGLLSGIYPAFVLSKFKPALVLKGTLSGAGNGYFLRKSLVVLQFSISIVMILGTIVVYRQLQYMRNAELGFDQQQVITLSLKGPAAQKSAEVLKNRLLENPLIQKVSRADGNVGDGLNNKTTFSFYAKGAEIPIGTEYFHVDADFLDVMKIKMKDGTGFSGDIVSDSSFSVVVNQAMIKRLGWKDKTTGLIEVDTKRVPITGVISDFHLRSLHNQIEPLVLVLKKNNSGNLYIRISGQNTRAALQYVQNVFEKTNPGQPFEYAFLDQTFAKQYQSDERKGSMFLSFSGIAIFVACMGLFGLATFTAEKRTKEIGVRKVLGASVASVISLLSLDFLKLVSISILIAAPVGGYIMKVWLRNFAYQTKLEWWMFLFAGSLSVIVALLTVSFQSIKAALRNPVQSLRSE</sequence>
<dbReference type="STRING" id="651661.SAMN05660293_00446"/>
<dbReference type="GO" id="GO:0005886">
    <property type="term" value="C:plasma membrane"/>
    <property type="evidence" value="ECO:0007669"/>
    <property type="project" value="UniProtKB-SubCell"/>
</dbReference>
<keyword evidence="2" id="KW-1003">Cell membrane</keyword>
<feature type="transmembrane region" description="Helical" evidence="6">
    <location>
        <begin position="758"/>
        <end position="778"/>
    </location>
</feature>
<keyword evidence="3 6" id="KW-0812">Transmembrane</keyword>
<feature type="transmembrane region" description="Helical" evidence="6">
    <location>
        <begin position="380"/>
        <end position="403"/>
    </location>
</feature>
<keyword evidence="10" id="KW-1185">Reference proteome</keyword>
<evidence type="ECO:0000259" key="8">
    <source>
        <dbReference type="Pfam" id="PF12704"/>
    </source>
</evidence>
<keyword evidence="4 6" id="KW-1133">Transmembrane helix</keyword>
<evidence type="ECO:0000256" key="1">
    <source>
        <dbReference type="ARBA" id="ARBA00004651"/>
    </source>
</evidence>
<comment type="subcellular location">
    <subcellularLocation>
        <location evidence="1">Cell membrane</location>
        <topology evidence="1">Multi-pass membrane protein</topology>
    </subcellularLocation>
</comment>
<gene>
    <name evidence="9" type="ORF">SAMN05660293_00446</name>
</gene>
<keyword evidence="5 6" id="KW-0472">Membrane</keyword>
<dbReference type="Pfam" id="PF02687">
    <property type="entry name" value="FtsX"/>
    <property type="match status" value="2"/>
</dbReference>
<dbReference type="PANTHER" id="PTHR30572:SF18">
    <property type="entry name" value="ABC-TYPE MACROLIDE FAMILY EXPORT SYSTEM PERMEASE COMPONENT 2"/>
    <property type="match status" value="1"/>
</dbReference>
<dbReference type="PANTHER" id="PTHR30572">
    <property type="entry name" value="MEMBRANE COMPONENT OF TRANSPORTER-RELATED"/>
    <property type="match status" value="1"/>
</dbReference>
<feature type="domain" description="ABC3 transporter permease C-terminal" evidence="7">
    <location>
        <begin position="292"/>
        <end position="407"/>
    </location>
</feature>
<feature type="domain" description="MacB-like periplasmic core" evidence="8">
    <location>
        <begin position="20"/>
        <end position="236"/>
    </location>
</feature>
<dbReference type="Pfam" id="PF12704">
    <property type="entry name" value="MacB_PCD"/>
    <property type="match status" value="1"/>
</dbReference>
<dbReference type="Proteomes" id="UP000190897">
    <property type="component" value="Unassembled WGS sequence"/>
</dbReference>
<protein>
    <submittedName>
        <fullName evidence="9">Putative ABC transport system permease protein</fullName>
    </submittedName>
</protein>
<dbReference type="GO" id="GO:0022857">
    <property type="term" value="F:transmembrane transporter activity"/>
    <property type="evidence" value="ECO:0007669"/>
    <property type="project" value="TreeGrafter"/>
</dbReference>
<evidence type="ECO:0000313" key="9">
    <source>
        <dbReference type="EMBL" id="SKB48071.1"/>
    </source>
</evidence>
<feature type="transmembrane region" description="Helical" evidence="6">
    <location>
        <begin position="672"/>
        <end position="696"/>
    </location>
</feature>
<feature type="transmembrane region" description="Helical" evidence="6">
    <location>
        <begin position="337"/>
        <end position="360"/>
    </location>
</feature>
<feature type="transmembrane region" description="Helical" evidence="6">
    <location>
        <begin position="285"/>
        <end position="306"/>
    </location>
</feature>
<evidence type="ECO:0000256" key="4">
    <source>
        <dbReference type="ARBA" id="ARBA00022989"/>
    </source>
</evidence>
<feature type="transmembrane region" description="Helical" evidence="6">
    <location>
        <begin position="708"/>
        <end position="738"/>
    </location>
</feature>
<dbReference type="EMBL" id="FUZA01000001">
    <property type="protein sequence ID" value="SKB48071.1"/>
    <property type="molecule type" value="Genomic_DNA"/>
</dbReference>
<dbReference type="InterPro" id="IPR025857">
    <property type="entry name" value="MacB_PCD"/>
</dbReference>
<reference evidence="10" key="1">
    <citation type="submission" date="2017-02" db="EMBL/GenBank/DDBJ databases">
        <authorList>
            <person name="Varghese N."/>
            <person name="Submissions S."/>
        </authorList>
    </citation>
    <scope>NUCLEOTIDE SEQUENCE [LARGE SCALE GENOMIC DNA]</scope>
    <source>
        <strain evidence="10">DSM 22270</strain>
    </source>
</reference>
<evidence type="ECO:0000256" key="2">
    <source>
        <dbReference type="ARBA" id="ARBA00022475"/>
    </source>
</evidence>
<evidence type="ECO:0000256" key="3">
    <source>
        <dbReference type="ARBA" id="ARBA00022692"/>
    </source>
</evidence>
<dbReference type="AlphaFoldDB" id="A0A1T5BLB2"/>
<accession>A0A1T5BLB2</accession>
<dbReference type="InterPro" id="IPR003838">
    <property type="entry name" value="ABC3_permease_C"/>
</dbReference>
<name>A0A1T5BLB2_9BACT</name>
<dbReference type="OrthoDB" id="5933722at2"/>
<evidence type="ECO:0000256" key="6">
    <source>
        <dbReference type="SAM" id="Phobius"/>
    </source>
</evidence>
<dbReference type="RefSeq" id="WP_082213033.1">
    <property type="nucleotide sequence ID" value="NZ_FUZA01000001.1"/>
</dbReference>
<evidence type="ECO:0000256" key="5">
    <source>
        <dbReference type="ARBA" id="ARBA00023136"/>
    </source>
</evidence>
<dbReference type="InterPro" id="IPR050250">
    <property type="entry name" value="Macrolide_Exporter_MacB"/>
</dbReference>
<proteinExistence type="predicted"/>
<organism evidence="9 10">
    <name type="scientific">Dyadobacter psychrophilus</name>
    <dbReference type="NCBI Taxonomy" id="651661"/>
    <lineage>
        <taxon>Bacteria</taxon>
        <taxon>Pseudomonadati</taxon>
        <taxon>Bacteroidota</taxon>
        <taxon>Cytophagia</taxon>
        <taxon>Cytophagales</taxon>
        <taxon>Spirosomataceae</taxon>
        <taxon>Dyadobacter</taxon>
    </lineage>
</organism>
<evidence type="ECO:0000259" key="7">
    <source>
        <dbReference type="Pfam" id="PF02687"/>
    </source>
</evidence>